<dbReference type="Pfam" id="PF16148">
    <property type="entry name" value="DUF4856"/>
    <property type="match status" value="1"/>
</dbReference>
<dbReference type="PROSITE" id="PS51257">
    <property type="entry name" value="PROKAR_LIPOPROTEIN"/>
    <property type="match status" value="1"/>
</dbReference>
<name>A0A7U2NED6_FLAPS</name>
<dbReference type="InterPro" id="IPR032331">
    <property type="entry name" value="DUF4856"/>
</dbReference>
<protein>
    <submittedName>
        <fullName evidence="1">DUF4856 domain-containing protein</fullName>
    </submittedName>
</protein>
<gene>
    <name evidence="1" type="ORF">H0H26_12020</name>
</gene>
<evidence type="ECO:0000313" key="1">
    <source>
        <dbReference type="EMBL" id="QRE03599.1"/>
    </source>
</evidence>
<dbReference type="Proteomes" id="UP000596329">
    <property type="component" value="Chromosome"/>
</dbReference>
<dbReference type="EMBL" id="CP059075">
    <property type="protein sequence ID" value="QRE03599.1"/>
    <property type="molecule type" value="Genomic_DNA"/>
</dbReference>
<sequence>MLNEKILLASLAFISLASCTKDDETIPAVVAPTSFNYNIPATYTFERNSVTSVDYAGQTSRLLMLDEMGNYIKTAATTATAVDDAFLSDMYENKNNRFTGAGLNASGKQLKDKTAASKDYFSLYQGGGSVVEQTEIRNLYVTQFVNAKAASQGINASAGIAGIYTDGTSKRLFATNGLEPQQVLLKGMMGSCMMDQICNNYLSLNKLDEGTNRTNNTSKVLETGKSYTTMEHNWDEAYGYLYGADNTTTTPNTFKFWSSYINQVSADSDFNTLKADIDLAFRKGRAAIVANDYAVRDAQIDIIKAKIAMIPAVRAVFYLQEGKGKLTTANGAGAFHALSEAYGFILSLRYTNKPGTNNPYFTKAEVDTMLASMISGTNGLWDINTLGLKLDAISTQIAAKFGFTVLQAATVN</sequence>
<evidence type="ECO:0000313" key="2">
    <source>
        <dbReference type="Proteomes" id="UP000596329"/>
    </source>
</evidence>
<proteinExistence type="predicted"/>
<organism evidence="1 2">
    <name type="scientific">Flavobacterium psychrophilum</name>
    <dbReference type="NCBI Taxonomy" id="96345"/>
    <lineage>
        <taxon>Bacteria</taxon>
        <taxon>Pseudomonadati</taxon>
        <taxon>Bacteroidota</taxon>
        <taxon>Flavobacteriia</taxon>
        <taxon>Flavobacteriales</taxon>
        <taxon>Flavobacteriaceae</taxon>
        <taxon>Flavobacterium</taxon>
    </lineage>
</organism>
<dbReference type="AlphaFoldDB" id="A0A7U2NED6"/>
<dbReference type="RefSeq" id="WP_059223300.1">
    <property type="nucleotide sequence ID" value="NZ_CP059075.1"/>
</dbReference>
<reference evidence="1 2" key="1">
    <citation type="submission" date="2020-07" db="EMBL/GenBank/DDBJ databases">
        <title>Genomic characterization of Flavobacterium psychrophilum strains.</title>
        <authorList>
            <person name="Castillo D."/>
            <person name="Jorgensen J."/>
            <person name="Middelboe M."/>
        </authorList>
    </citation>
    <scope>NUCLEOTIDE SEQUENCE [LARGE SCALE GENOMIC DNA]</scope>
    <source>
        <strain evidence="1 2">FPS-R7</strain>
    </source>
</reference>
<accession>A0A7U2NED6</accession>